<evidence type="ECO:0000313" key="9">
    <source>
        <dbReference type="EMBL" id="RPA77153.1"/>
    </source>
</evidence>
<evidence type="ECO:0000256" key="6">
    <source>
        <dbReference type="SAM" id="MobiDB-lite"/>
    </source>
</evidence>
<evidence type="ECO:0000313" key="10">
    <source>
        <dbReference type="Proteomes" id="UP000275078"/>
    </source>
</evidence>
<dbReference type="PANTHER" id="PTHR33048:SF47">
    <property type="entry name" value="INTEGRAL MEMBRANE PROTEIN-RELATED"/>
    <property type="match status" value="1"/>
</dbReference>
<dbReference type="InterPro" id="IPR049326">
    <property type="entry name" value="Rhodopsin_dom_fungi"/>
</dbReference>
<feature type="compositionally biased region" description="Basic and acidic residues" evidence="6">
    <location>
        <begin position="534"/>
        <end position="546"/>
    </location>
</feature>
<gene>
    <name evidence="9" type="ORF">BJ508DRAFT_330460</name>
</gene>
<proteinExistence type="inferred from homology"/>
<feature type="transmembrane region" description="Helical" evidence="7">
    <location>
        <begin position="248"/>
        <end position="274"/>
    </location>
</feature>
<accession>A0A3N4HTG6</accession>
<feature type="transmembrane region" description="Helical" evidence="7">
    <location>
        <begin position="201"/>
        <end position="228"/>
    </location>
</feature>
<feature type="transmembrane region" description="Helical" evidence="7">
    <location>
        <begin position="321"/>
        <end position="344"/>
    </location>
</feature>
<feature type="domain" description="Rhodopsin" evidence="8">
    <location>
        <begin position="106"/>
        <end position="350"/>
    </location>
</feature>
<feature type="transmembrane region" description="Helical" evidence="7">
    <location>
        <begin position="85"/>
        <end position="110"/>
    </location>
</feature>
<dbReference type="EMBL" id="ML119731">
    <property type="protein sequence ID" value="RPA77153.1"/>
    <property type="molecule type" value="Genomic_DNA"/>
</dbReference>
<evidence type="ECO:0000256" key="3">
    <source>
        <dbReference type="ARBA" id="ARBA00022989"/>
    </source>
</evidence>
<feature type="compositionally biased region" description="Gly residues" evidence="6">
    <location>
        <begin position="441"/>
        <end position="467"/>
    </location>
</feature>
<dbReference type="PANTHER" id="PTHR33048">
    <property type="entry name" value="PTH11-LIKE INTEGRAL MEMBRANE PROTEIN (AFU_ORTHOLOGUE AFUA_5G11245)"/>
    <property type="match status" value="1"/>
</dbReference>
<feature type="transmembrane region" description="Helical" evidence="7">
    <location>
        <begin position="286"/>
        <end position="309"/>
    </location>
</feature>
<comment type="similarity">
    <text evidence="5">Belongs to the SAT4 family.</text>
</comment>
<dbReference type="Pfam" id="PF20684">
    <property type="entry name" value="Fung_rhodopsin"/>
    <property type="match status" value="1"/>
</dbReference>
<dbReference type="Proteomes" id="UP000275078">
    <property type="component" value="Unassembled WGS sequence"/>
</dbReference>
<evidence type="ECO:0000256" key="1">
    <source>
        <dbReference type="ARBA" id="ARBA00004141"/>
    </source>
</evidence>
<feature type="region of interest" description="Disordered" evidence="6">
    <location>
        <begin position="441"/>
        <end position="546"/>
    </location>
</feature>
<evidence type="ECO:0000256" key="5">
    <source>
        <dbReference type="ARBA" id="ARBA00038359"/>
    </source>
</evidence>
<evidence type="ECO:0000256" key="4">
    <source>
        <dbReference type="ARBA" id="ARBA00023136"/>
    </source>
</evidence>
<reference evidence="9 10" key="1">
    <citation type="journal article" date="2018" name="Nat. Ecol. Evol.">
        <title>Pezizomycetes genomes reveal the molecular basis of ectomycorrhizal truffle lifestyle.</title>
        <authorList>
            <person name="Murat C."/>
            <person name="Payen T."/>
            <person name="Noel B."/>
            <person name="Kuo A."/>
            <person name="Morin E."/>
            <person name="Chen J."/>
            <person name="Kohler A."/>
            <person name="Krizsan K."/>
            <person name="Balestrini R."/>
            <person name="Da Silva C."/>
            <person name="Montanini B."/>
            <person name="Hainaut M."/>
            <person name="Levati E."/>
            <person name="Barry K.W."/>
            <person name="Belfiori B."/>
            <person name="Cichocki N."/>
            <person name="Clum A."/>
            <person name="Dockter R.B."/>
            <person name="Fauchery L."/>
            <person name="Guy J."/>
            <person name="Iotti M."/>
            <person name="Le Tacon F."/>
            <person name="Lindquist E.A."/>
            <person name="Lipzen A."/>
            <person name="Malagnac F."/>
            <person name="Mello A."/>
            <person name="Molinier V."/>
            <person name="Miyauchi S."/>
            <person name="Poulain J."/>
            <person name="Riccioni C."/>
            <person name="Rubini A."/>
            <person name="Sitrit Y."/>
            <person name="Splivallo R."/>
            <person name="Traeger S."/>
            <person name="Wang M."/>
            <person name="Zifcakova L."/>
            <person name="Wipf D."/>
            <person name="Zambonelli A."/>
            <person name="Paolocci F."/>
            <person name="Nowrousian M."/>
            <person name="Ottonello S."/>
            <person name="Baldrian P."/>
            <person name="Spatafora J.W."/>
            <person name="Henrissat B."/>
            <person name="Nagy L.G."/>
            <person name="Aury J.M."/>
            <person name="Wincker P."/>
            <person name="Grigoriev I.V."/>
            <person name="Bonfante P."/>
            <person name="Martin F.M."/>
        </authorList>
    </citation>
    <scope>NUCLEOTIDE SEQUENCE [LARGE SCALE GENOMIC DNA]</scope>
    <source>
        <strain evidence="9 10">RN42</strain>
    </source>
</reference>
<evidence type="ECO:0000256" key="2">
    <source>
        <dbReference type="ARBA" id="ARBA00022692"/>
    </source>
</evidence>
<dbReference type="InterPro" id="IPR052337">
    <property type="entry name" value="SAT4-like"/>
</dbReference>
<comment type="subcellular location">
    <subcellularLocation>
        <location evidence="1">Membrane</location>
        <topology evidence="1">Multi-pass membrane protein</topology>
    </subcellularLocation>
</comment>
<keyword evidence="4 7" id="KW-0472">Membrane</keyword>
<feature type="transmembrane region" description="Helical" evidence="7">
    <location>
        <begin position="122"/>
        <end position="141"/>
    </location>
</feature>
<dbReference type="STRING" id="1160509.A0A3N4HTG6"/>
<keyword evidence="3 7" id="KW-1133">Transmembrane helix</keyword>
<name>A0A3N4HTG6_ASCIM</name>
<organism evidence="9 10">
    <name type="scientific">Ascobolus immersus RN42</name>
    <dbReference type="NCBI Taxonomy" id="1160509"/>
    <lineage>
        <taxon>Eukaryota</taxon>
        <taxon>Fungi</taxon>
        <taxon>Dikarya</taxon>
        <taxon>Ascomycota</taxon>
        <taxon>Pezizomycotina</taxon>
        <taxon>Pezizomycetes</taxon>
        <taxon>Pezizales</taxon>
        <taxon>Ascobolaceae</taxon>
        <taxon>Ascobolus</taxon>
    </lineage>
</organism>
<protein>
    <recommendedName>
        <fullName evidence="8">Rhodopsin domain-containing protein</fullName>
    </recommendedName>
</protein>
<feature type="compositionally biased region" description="Basic and acidic residues" evidence="6">
    <location>
        <begin position="498"/>
        <end position="508"/>
    </location>
</feature>
<keyword evidence="10" id="KW-1185">Reference proteome</keyword>
<evidence type="ECO:0000256" key="7">
    <source>
        <dbReference type="SAM" id="Phobius"/>
    </source>
</evidence>
<evidence type="ECO:0000259" key="8">
    <source>
        <dbReference type="Pfam" id="PF20684"/>
    </source>
</evidence>
<keyword evidence="2 7" id="KW-0812">Transmembrane</keyword>
<dbReference type="OrthoDB" id="10017208at2759"/>
<dbReference type="GO" id="GO:0016020">
    <property type="term" value="C:membrane"/>
    <property type="evidence" value="ECO:0007669"/>
    <property type="project" value="UniProtKB-SubCell"/>
</dbReference>
<sequence length="546" mass="59903">MSSQGNQVAFPCPWGTVTSQPTRTINLLEPWTPFPTAPFEYGTISGTPTSIPGTSFKAPHGTLPYGKPYVIPPGTLPNFASPPTLAPAVIGVNIAFITLSCIAVSLRIWGRRSAGQRLWSDDWLILIAWIMAFAVSFSASWSTRAGTGRHVWDIPPDWITADQYPQAIWLMTIFFVIACTFIKLSLLIFYHRFSASNLFRLTIYATILFVIGSGFSLCMAMFFICLPIEANWIYSLRYDPGTQCLNMFALFTSGSVINAVSALFVWLLPLPIIVKSKMSKTRKMHVYSVFSLGGLVVIASFVRVYLVVAAERHTVDYGWKVAHVMIASAIEVNIGIICACLPAIKQLLARYFPMYFAPNTKSFQVPPSNEAWTQMWRKFIPSISTQGSKYTFENHEPPKYEGSNPIVDAYAKREFYAESESDAASTRKLYGQYAKETGGMGIDSTGGNGNGSGGGGGGAGGGGGGWFSGNTWNSSRRHESTIRESNISRSGTLKKIKSRDPQPTDIRDSGGQLVSSFAPTNDELRPTPSPIEPAHLDIDKWPEGKL</sequence>
<dbReference type="AlphaFoldDB" id="A0A3N4HTG6"/>
<feature type="transmembrane region" description="Helical" evidence="7">
    <location>
        <begin position="167"/>
        <end position="189"/>
    </location>
</feature>